<dbReference type="AlphaFoldDB" id="A0A9J6RI37"/>
<organism evidence="2 3">
    <name type="scientific">Dasania phycosphaerae</name>
    <dbReference type="NCBI Taxonomy" id="2950436"/>
    <lineage>
        <taxon>Bacteria</taxon>
        <taxon>Pseudomonadati</taxon>
        <taxon>Pseudomonadota</taxon>
        <taxon>Gammaproteobacteria</taxon>
        <taxon>Cellvibrionales</taxon>
        <taxon>Spongiibacteraceae</taxon>
        <taxon>Dasania</taxon>
    </lineage>
</organism>
<dbReference type="SUPFAM" id="SSF141371">
    <property type="entry name" value="PilZ domain-like"/>
    <property type="match status" value="1"/>
</dbReference>
<dbReference type="Proteomes" id="UP001069090">
    <property type="component" value="Unassembled WGS sequence"/>
</dbReference>
<evidence type="ECO:0000313" key="3">
    <source>
        <dbReference type="Proteomes" id="UP001069090"/>
    </source>
</evidence>
<dbReference type="InterPro" id="IPR009875">
    <property type="entry name" value="PilZ_domain"/>
</dbReference>
<comment type="caution">
    <text evidence="2">The sequence shown here is derived from an EMBL/GenBank/DDBJ whole genome shotgun (WGS) entry which is preliminary data.</text>
</comment>
<evidence type="ECO:0000313" key="2">
    <source>
        <dbReference type="EMBL" id="MCZ0863653.1"/>
    </source>
</evidence>
<proteinExistence type="predicted"/>
<dbReference type="GO" id="GO:0035438">
    <property type="term" value="F:cyclic-di-GMP binding"/>
    <property type="evidence" value="ECO:0007669"/>
    <property type="project" value="InterPro"/>
</dbReference>
<dbReference type="EMBL" id="JAPTGG010000001">
    <property type="protein sequence ID" value="MCZ0863653.1"/>
    <property type="molecule type" value="Genomic_DNA"/>
</dbReference>
<name>A0A9J6RI37_9GAMM</name>
<keyword evidence="3" id="KW-1185">Reference proteome</keyword>
<feature type="domain" description="PilZ" evidence="1">
    <location>
        <begin position="5"/>
        <end position="89"/>
    </location>
</feature>
<evidence type="ECO:0000259" key="1">
    <source>
        <dbReference type="Pfam" id="PF07238"/>
    </source>
</evidence>
<reference evidence="2 3" key="1">
    <citation type="submission" date="2022-12" db="EMBL/GenBank/DDBJ databases">
        <title>Dasania phycosphaerae sp. nov., isolated from particulate material of the south coast of Korea.</title>
        <authorList>
            <person name="Jiang Y."/>
        </authorList>
    </citation>
    <scope>NUCLEOTIDE SEQUENCE [LARGE SCALE GENOMIC DNA]</scope>
    <source>
        <strain evidence="2 3">GY-19</strain>
    </source>
</reference>
<dbReference type="RefSeq" id="WP_258329803.1">
    <property type="nucleotide sequence ID" value="NZ_JAPTGG010000001.1"/>
</dbReference>
<accession>A0A9J6RI37</accession>
<gene>
    <name evidence="2" type="ORF">O0V09_00475</name>
</gene>
<dbReference type="Gene3D" id="2.40.10.220">
    <property type="entry name" value="predicted glycosyltransferase like domains"/>
    <property type="match status" value="1"/>
</dbReference>
<sequence length="92" mass="10106">MTDSDKRRDVRTKFRAEVKVSHPEVGELATHTGDISDTGAFILSEGHTMPEINEIVAVQVQGMGDGEAPVVKMRVVRHDKNGIGLEYVDSED</sequence>
<dbReference type="Pfam" id="PF07238">
    <property type="entry name" value="PilZ"/>
    <property type="match status" value="1"/>
</dbReference>
<protein>
    <submittedName>
        <fullName evidence="2">PilZ domain-containing protein</fullName>
    </submittedName>
</protein>